<evidence type="ECO:0000256" key="1">
    <source>
        <dbReference type="ARBA" id="ARBA00005594"/>
    </source>
</evidence>
<dbReference type="PANTHER" id="PTHR11946:SF109">
    <property type="entry name" value="VALINE--TRNA LIGASE"/>
    <property type="match status" value="1"/>
</dbReference>
<evidence type="ECO:0000256" key="6">
    <source>
        <dbReference type="ARBA" id="ARBA00022917"/>
    </source>
</evidence>
<reference evidence="12 13" key="1">
    <citation type="submission" date="2016-04" db="EMBL/GenBank/DDBJ databases">
        <title>The genome of Intoshia linei affirms orthonectids as highly simplified spiralians.</title>
        <authorList>
            <person name="Mikhailov K.V."/>
            <person name="Slusarev G.S."/>
            <person name="Nikitin M.A."/>
            <person name="Logacheva M.D."/>
            <person name="Penin A."/>
            <person name="Aleoshin V."/>
            <person name="Panchin Y.V."/>
        </authorList>
    </citation>
    <scope>NUCLEOTIDE SEQUENCE [LARGE SCALE GENOMIC DNA]</scope>
    <source>
        <strain evidence="12">Intl2013</strain>
        <tissue evidence="12">Whole animal</tissue>
    </source>
</reference>
<keyword evidence="6 9" id="KW-0648">Protein biosynthesis</keyword>
<dbReference type="Gene3D" id="3.90.740.10">
    <property type="entry name" value="Valyl/Leucyl/Isoleucyl-tRNA synthetase, editing domain"/>
    <property type="match status" value="1"/>
</dbReference>
<keyword evidence="5 9" id="KW-0067">ATP-binding</keyword>
<gene>
    <name evidence="12" type="ORF">A3Q56_01254</name>
</gene>
<dbReference type="OrthoDB" id="629407at2759"/>
<dbReference type="AlphaFoldDB" id="A0A177B9P1"/>
<comment type="caution">
    <text evidence="12">The sequence shown here is derived from an EMBL/GenBank/DDBJ whole genome shotgun (WGS) entry which is preliminary data.</text>
</comment>
<dbReference type="InterPro" id="IPR002303">
    <property type="entry name" value="Valyl-tRNA_ligase"/>
</dbReference>
<sequence>MELRKSLVKFSLQLDESTDVFARYVVNDNIKEEYEVDSLLFLPPPNITGNLHLGHAFGGTLQDVYCRWLNYKNLTTKWIPGTDHAGIATYTKVLAYMKENELPEKNRKIIFEKWNKEKQLKICQQIKKMGFGVDWDFYYNTIDSVHCESVIDSFIQLFDKGKIKRKMSCVNWCCFLKTSIADFEVQKKSIKPGNKIKFPSYFKPVNCGRMFEIKYEIDQMPGQYITIGTTRPETLLADVAICVNPDDIRYLKFNKKFAIHPILKTKLPIIADTMVYKDFGTGAMKITPLHDNKDFTIAKSHNLGLGNCTIDKSGNMINVSCHFEGINRFKMRELIADILSSTGRLVKVYDYKTDVSICQRSGDLIEPMFLNQWHLDCKESSTKLSNILKEDKLTFIPEKYKTEFMHWLNNRFNESWCLSRQIDWGHKLPIYWIKVTLKSDIVLESKCIMKFNHNNQSIKDNNTEFCAKKSLSEAEEYFEKKFGKCNVKVSQETDVLDTWFSSALIPHIYKDIKSKKRLIFTASDIINAWISRMLMLSIELDDRLSFDTVYIHSIIRDHMGQKMSKSVGNVIDPLQIVEGGQSIKVNKNNSKNIKECGVDALRISLLSHCSTSRFLNINLDEFEAWNRFLNKIWQASRFIIMGFEKNNLNNIDILIRDYTEMDYWILSKKHKMMNDVSFHMDKFEFHSAIILLHDFFKFTFCDIYLEYSKSHPNQLHSLKLMLLIVVNYLNLLLPFCPYISTFIKNYFFKLVNSEKEIKLNNFLKLNQTLSEAEYLNSEKKVDTQIGILQNMAKNRISGSNKIIELYLKGPIFQDMDTNLIKTICRAAKVHINKDVYKDYKRLQTYHNLNQKLNLFCYDYCK</sequence>
<evidence type="ECO:0000256" key="5">
    <source>
        <dbReference type="ARBA" id="ARBA00022840"/>
    </source>
</evidence>
<dbReference type="GO" id="GO:0005524">
    <property type="term" value="F:ATP binding"/>
    <property type="evidence" value="ECO:0007669"/>
    <property type="project" value="UniProtKB-KW"/>
</dbReference>
<evidence type="ECO:0000256" key="9">
    <source>
        <dbReference type="RuleBase" id="RU363035"/>
    </source>
</evidence>
<evidence type="ECO:0000259" key="11">
    <source>
        <dbReference type="Pfam" id="PF08264"/>
    </source>
</evidence>
<dbReference type="Gene3D" id="1.10.730.10">
    <property type="entry name" value="Isoleucyl-tRNA Synthetase, Domain 1"/>
    <property type="match status" value="1"/>
</dbReference>
<name>A0A177B9P1_9BILA</name>
<keyword evidence="4 9" id="KW-0547">Nucleotide-binding</keyword>
<dbReference type="SUPFAM" id="SSF50677">
    <property type="entry name" value="ValRS/IleRS/LeuRS editing domain"/>
    <property type="match status" value="1"/>
</dbReference>
<evidence type="ECO:0000313" key="13">
    <source>
        <dbReference type="Proteomes" id="UP000078046"/>
    </source>
</evidence>
<dbReference type="SUPFAM" id="SSF47323">
    <property type="entry name" value="Anticodon-binding domain of a subclass of class I aminoacyl-tRNA synthetases"/>
    <property type="match status" value="1"/>
</dbReference>
<dbReference type="PANTHER" id="PTHR11946">
    <property type="entry name" value="VALYL-TRNA SYNTHETASES"/>
    <property type="match status" value="1"/>
</dbReference>
<dbReference type="Gene3D" id="3.40.50.620">
    <property type="entry name" value="HUPs"/>
    <property type="match status" value="2"/>
</dbReference>
<evidence type="ECO:0000259" key="10">
    <source>
        <dbReference type="Pfam" id="PF00133"/>
    </source>
</evidence>
<proteinExistence type="inferred from homology"/>
<keyword evidence="3 9" id="KW-0436">Ligase</keyword>
<dbReference type="EMBL" id="LWCA01000088">
    <property type="protein sequence ID" value="OAF71019.1"/>
    <property type="molecule type" value="Genomic_DNA"/>
</dbReference>
<evidence type="ECO:0000256" key="7">
    <source>
        <dbReference type="ARBA" id="ARBA00023146"/>
    </source>
</evidence>
<keyword evidence="7 9" id="KW-0030">Aminoacyl-tRNA synthetase</keyword>
<protein>
    <recommendedName>
        <fullName evidence="2">valine--tRNA ligase</fullName>
        <ecNumber evidence="2">6.1.1.9</ecNumber>
    </recommendedName>
    <alternativeName>
        <fullName evidence="8">Valyl-tRNA synthetase</fullName>
    </alternativeName>
</protein>
<dbReference type="GO" id="GO:0004832">
    <property type="term" value="F:valine-tRNA ligase activity"/>
    <property type="evidence" value="ECO:0007669"/>
    <property type="project" value="UniProtKB-EC"/>
</dbReference>
<dbReference type="InterPro" id="IPR009080">
    <property type="entry name" value="tRNAsynth_Ia_anticodon-bd"/>
</dbReference>
<dbReference type="Proteomes" id="UP000078046">
    <property type="component" value="Unassembled WGS sequence"/>
</dbReference>
<feature type="domain" description="Aminoacyl-tRNA synthetase class Ia" evidence="10">
    <location>
        <begin position="18"/>
        <end position="613"/>
    </location>
</feature>
<accession>A0A177B9P1</accession>
<evidence type="ECO:0000256" key="4">
    <source>
        <dbReference type="ARBA" id="ARBA00022741"/>
    </source>
</evidence>
<dbReference type="EC" id="6.1.1.9" evidence="2"/>
<dbReference type="GO" id="GO:0005829">
    <property type="term" value="C:cytosol"/>
    <property type="evidence" value="ECO:0007669"/>
    <property type="project" value="TreeGrafter"/>
</dbReference>
<feature type="domain" description="Methionyl/Valyl/Leucyl/Isoleucyl-tRNA synthetase anticodon-binding" evidence="11">
    <location>
        <begin position="662"/>
        <end position="792"/>
    </location>
</feature>
<organism evidence="12 13">
    <name type="scientific">Intoshia linei</name>
    <dbReference type="NCBI Taxonomy" id="1819745"/>
    <lineage>
        <taxon>Eukaryota</taxon>
        <taxon>Metazoa</taxon>
        <taxon>Spiralia</taxon>
        <taxon>Lophotrochozoa</taxon>
        <taxon>Mesozoa</taxon>
        <taxon>Orthonectida</taxon>
        <taxon>Rhopaluridae</taxon>
        <taxon>Intoshia</taxon>
    </lineage>
</organism>
<dbReference type="GO" id="GO:0006438">
    <property type="term" value="P:valyl-tRNA aminoacylation"/>
    <property type="evidence" value="ECO:0007669"/>
    <property type="project" value="InterPro"/>
</dbReference>
<dbReference type="SUPFAM" id="SSF52374">
    <property type="entry name" value="Nucleotidylyl transferase"/>
    <property type="match status" value="1"/>
</dbReference>
<comment type="similarity">
    <text evidence="1 9">Belongs to the class-I aminoacyl-tRNA synthetase family.</text>
</comment>
<dbReference type="InterPro" id="IPR014729">
    <property type="entry name" value="Rossmann-like_a/b/a_fold"/>
</dbReference>
<dbReference type="PROSITE" id="PS00178">
    <property type="entry name" value="AA_TRNA_LIGASE_I"/>
    <property type="match status" value="1"/>
</dbReference>
<dbReference type="InterPro" id="IPR013155">
    <property type="entry name" value="M/V/L/I-tRNA-synth_anticd-bd"/>
</dbReference>
<dbReference type="GO" id="GO:0002161">
    <property type="term" value="F:aminoacyl-tRNA deacylase activity"/>
    <property type="evidence" value="ECO:0007669"/>
    <property type="project" value="InterPro"/>
</dbReference>
<dbReference type="InterPro" id="IPR009008">
    <property type="entry name" value="Val/Leu/Ile-tRNA-synth_edit"/>
</dbReference>
<dbReference type="PRINTS" id="PR00986">
    <property type="entry name" value="TRNASYNTHVAL"/>
</dbReference>
<evidence type="ECO:0000256" key="3">
    <source>
        <dbReference type="ARBA" id="ARBA00022598"/>
    </source>
</evidence>
<dbReference type="Pfam" id="PF08264">
    <property type="entry name" value="Anticodon_1"/>
    <property type="match status" value="1"/>
</dbReference>
<dbReference type="InterPro" id="IPR001412">
    <property type="entry name" value="aa-tRNA-synth_I_CS"/>
</dbReference>
<dbReference type="InterPro" id="IPR002300">
    <property type="entry name" value="aa-tRNA-synth_Ia"/>
</dbReference>
<keyword evidence="13" id="KW-1185">Reference proteome</keyword>
<evidence type="ECO:0000256" key="2">
    <source>
        <dbReference type="ARBA" id="ARBA00013169"/>
    </source>
</evidence>
<evidence type="ECO:0000313" key="12">
    <source>
        <dbReference type="EMBL" id="OAF71019.1"/>
    </source>
</evidence>
<evidence type="ECO:0000256" key="8">
    <source>
        <dbReference type="ARBA" id="ARBA00029936"/>
    </source>
</evidence>
<dbReference type="Pfam" id="PF00133">
    <property type="entry name" value="tRNA-synt_1"/>
    <property type="match status" value="1"/>
</dbReference>